<dbReference type="PROSITE" id="PS50206">
    <property type="entry name" value="RHODANESE_3"/>
    <property type="match status" value="1"/>
</dbReference>
<dbReference type="InterPro" id="IPR001763">
    <property type="entry name" value="Rhodanese-like_dom"/>
</dbReference>
<dbReference type="EMBL" id="JAOPJZ010000001">
    <property type="protein sequence ID" value="MCU4750719.1"/>
    <property type="molecule type" value="Genomic_DNA"/>
</dbReference>
<reference evidence="2 3" key="1">
    <citation type="submission" date="2022-09" db="EMBL/GenBank/DDBJ databases">
        <title>Enrichment on poylsaccharides allowed isolation of novel metabolic and taxonomic groups of Haloarchaea.</title>
        <authorList>
            <person name="Sorokin D.Y."/>
            <person name="Elcheninov A.G."/>
            <person name="Khizhniak T.V."/>
            <person name="Kolganova T.V."/>
            <person name="Kublanov I.V."/>
        </authorList>
    </citation>
    <scope>NUCLEOTIDE SEQUENCE [LARGE SCALE GENOMIC DNA]</scope>
    <source>
        <strain evidence="2 3">AArc-curdl1</strain>
    </source>
</reference>
<feature type="domain" description="Rhodanese" evidence="1">
    <location>
        <begin position="49"/>
        <end position="145"/>
    </location>
</feature>
<dbReference type="RefSeq" id="WP_342805775.1">
    <property type="nucleotide sequence ID" value="NZ_JAOPJZ010000001.1"/>
</dbReference>
<sequence>MSPHATGCQREPTDHRRKMAITPEYKELVAEAEAVVEAYSPEEAVELTDEDGVHFVDVREIYELAAGMVRGGIHAPMGRLETHLDPNSPHYKDKFDNAAELVFYCATGSRSALAARRAQQLGLERVAHLEGGFSAWVVTGGPTQVFDAPERT</sequence>
<dbReference type="Proteomes" id="UP001321047">
    <property type="component" value="Unassembled WGS sequence"/>
</dbReference>
<dbReference type="GO" id="GO:0004792">
    <property type="term" value="F:thiosulfate-cyanide sulfurtransferase activity"/>
    <property type="evidence" value="ECO:0007669"/>
    <property type="project" value="TreeGrafter"/>
</dbReference>
<protein>
    <submittedName>
        <fullName evidence="2">Rhodanese-like domain-containing protein</fullName>
    </submittedName>
</protein>
<name>A0AAP2Z4T4_9EURY</name>
<dbReference type="SUPFAM" id="SSF52821">
    <property type="entry name" value="Rhodanese/Cell cycle control phosphatase"/>
    <property type="match status" value="1"/>
</dbReference>
<dbReference type="AlphaFoldDB" id="A0AAP2Z4T4"/>
<dbReference type="PANTHER" id="PTHR44086:SF13">
    <property type="entry name" value="THIOSULFATE SULFURTRANSFERASE PSPE"/>
    <property type="match status" value="1"/>
</dbReference>
<dbReference type="InterPro" id="IPR036873">
    <property type="entry name" value="Rhodanese-like_dom_sf"/>
</dbReference>
<evidence type="ECO:0000313" key="3">
    <source>
        <dbReference type="Proteomes" id="UP001321047"/>
    </source>
</evidence>
<organism evidence="2 3">
    <name type="scientific">Natronosalvus hydrolyticus</name>
    <dbReference type="NCBI Taxonomy" id="2979988"/>
    <lineage>
        <taxon>Archaea</taxon>
        <taxon>Methanobacteriati</taxon>
        <taxon>Methanobacteriota</taxon>
        <taxon>Stenosarchaea group</taxon>
        <taxon>Halobacteria</taxon>
        <taxon>Halobacteriales</taxon>
        <taxon>Natrialbaceae</taxon>
        <taxon>Natronosalvus</taxon>
    </lineage>
</organism>
<accession>A0AAP2Z4T4</accession>
<proteinExistence type="predicted"/>
<dbReference type="Gene3D" id="3.40.250.10">
    <property type="entry name" value="Rhodanese-like domain"/>
    <property type="match status" value="1"/>
</dbReference>
<keyword evidence="3" id="KW-1185">Reference proteome</keyword>
<gene>
    <name evidence="2" type="ORF">OB919_01785</name>
</gene>
<comment type="caution">
    <text evidence="2">The sequence shown here is derived from an EMBL/GenBank/DDBJ whole genome shotgun (WGS) entry which is preliminary data.</text>
</comment>
<dbReference type="PANTHER" id="PTHR44086">
    <property type="entry name" value="THIOSULFATE SULFURTRANSFERASE RDL2, MITOCHONDRIAL-RELATED"/>
    <property type="match status" value="1"/>
</dbReference>
<dbReference type="SMART" id="SM00450">
    <property type="entry name" value="RHOD"/>
    <property type="match status" value="1"/>
</dbReference>
<evidence type="ECO:0000259" key="1">
    <source>
        <dbReference type="PROSITE" id="PS50206"/>
    </source>
</evidence>
<evidence type="ECO:0000313" key="2">
    <source>
        <dbReference type="EMBL" id="MCU4750719.1"/>
    </source>
</evidence>
<dbReference type="Pfam" id="PF00581">
    <property type="entry name" value="Rhodanese"/>
    <property type="match status" value="1"/>
</dbReference>